<reference evidence="6 7" key="1">
    <citation type="submission" date="2014-06" db="EMBL/GenBank/DDBJ databases">
        <authorList>
            <person name="Swart Estienne"/>
        </authorList>
    </citation>
    <scope>NUCLEOTIDE SEQUENCE [LARGE SCALE GENOMIC DNA]</scope>
    <source>
        <strain evidence="6 7">130c</strain>
    </source>
</reference>
<dbReference type="PROSITE" id="PS50089">
    <property type="entry name" value="ZF_RING_2"/>
    <property type="match status" value="1"/>
</dbReference>
<feature type="transmembrane region" description="Helical" evidence="4">
    <location>
        <begin position="170"/>
        <end position="190"/>
    </location>
</feature>
<dbReference type="GO" id="GO:0008270">
    <property type="term" value="F:zinc ion binding"/>
    <property type="evidence" value="ECO:0007669"/>
    <property type="project" value="UniProtKB-KW"/>
</dbReference>
<feature type="region of interest" description="Disordered" evidence="3">
    <location>
        <begin position="1"/>
        <end position="29"/>
    </location>
</feature>
<evidence type="ECO:0000256" key="2">
    <source>
        <dbReference type="SAM" id="Coils"/>
    </source>
</evidence>
<feature type="coiled-coil region" evidence="2">
    <location>
        <begin position="602"/>
        <end position="629"/>
    </location>
</feature>
<feature type="transmembrane region" description="Helical" evidence="4">
    <location>
        <begin position="308"/>
        <end position="326"/>
    </location>
</feature>
<keyword evidence="2" id="KW-0175">Coiled coil</keyword>
<dbReference type="OrthoDB" id="3045089at2759"/>
<feature type="transmembrane region" description="Helical" evidence="4">
    <location>
        <begin position="235"/>
        <end position="253"/>
    </location>
</feature>
<keyword evidence="1" id="KW-0862">Zinc</keyword>
<name>A0A077ZZ97_STYLE</name>
<evidence type="ECO:0000256" key="4">
    <source>
        <dbReference type="SAM" id="Phobius"/>
    </source>
</evidence>
<evidence type="ECO:0000313" key="6">
    <source>
        <dbReference type="EMBL" id="CDW73818.1"/>
    </source>
</evidence>
<evidence type="ECO:0000259" key="5">
    <source>
        <dbReference type="PROSITE" id="PS50089"/>
    </source>
</evidence>
<keyword evidence="1" id="KW-0863">Zinc-finger</keyword>
<dbReference type="InterPro" id="IPR001841">
    <property type="entry name" value="Znf_RING"/>
</dbReference>
<keyword evidence="7" id="KW-1185">Reference proteome</keyword>
<dbReference type="AlphaFoldDB" id="A0A077ZZ97"/>
<feature type="transmembrane region" description="Helical" evidence="4">
    <location>
        <begin position="265"/>
        <end position="288"/>
    </location>
</feature>
<feature type="compositionally biased region" description="Polar residues" evidence="3">
    <location>
        <begin position="1"/>
        <end position="27"/>
    </location>
</feature>
<dbReference type="Pfam" id="PF13920">
    <property type="entry name" value="zf-C3HC4_3"/>
    <property type="match status" value="1"/>
</dbReference>
<evidence type="ECO:0000313" key="7">
    <source>
        <dbReference type="Proteomes" id="UP000039865"/>
    </source>
</evidence>
<keyword evidence="4" id="KW-0472">Membrane</keyword>
<proteinExistence type="predicted"/>
<evidence type="ECO:0000256" key="1">
    <source>
        <dbReference type="PROSITE-ProRule" id="PRU00175"/>
    </source>
</evidence>
<accession>A0A077ZZ97</accession>
<keyword evidence="4" id="KW-0812">Transmembrane</keyword>
<dbReference type="InParanoid" id="A0A077ZZ97"/>
<dbReference type="InterPro" id="IPR013083">
    <property type="entry name" value="Znf_RING/FYVE/PHD"/>
</dbReference>
<feature type="domain" description="RING-type" evidence="5">
    <location>
        <begin position="637"/>
        <end position="676"/>
    </location>
</feature>
<keyword evidence="4" id="KW-1133">Transmembrane helix</keyword>
<evidence type="ECO:0000256" key="3">
    <source>
        <dbReference type="SAM" id="MobiDB-lite"/>
    </source>
</evidence>
<sequence>MSDQFIINQQQHQRNGLNHNQQPSSTSRFERQPLQLPISGGRQDLTQQIRTDLGMINQYVRRTQNSSQSHNSRRSLFNDTLRNQYWQYVPNNNANRFITSFRSNLSASLNGINHQLSSQENGPIRNMHQLTRNSMSVHNQDFIAVVEDDQEIQLQQMLNKKFKRLTHWDLVALTLSYFLYAVIFLIALMCSMRQIVITEQKYFWSIVFGLAAVDQIIYEFMGVIIQIWITDVIPKKIVICSPLLLALIIRPFLKRNNCCMMFRNYSYCLGYVLGLLLIYSFHIILVASQEQWLVHHDYPIIHMNSNPIMIGLSYYAIMFLLTVIFFKPLTGWLKNFKQNLHSVRLDSSLNSDLDNINADEEQTNNRQLHGQYLNSNQIRDQRQNQQELLKNRSQQFKNNMQKELERLKIRSAIMTAYDNRKPPNIPKFIIGNFAHEFLNEISNKLTFKKTNQGIQQTQLVLPPVLTIHKQDGRNHSTNNQLKTNNMDSSMHQLMNNKRQLVGDDPICSLDRLKSEWTSREVQNHRPWQTTINDHQNFSSDNQTEISNKKQNYLEELEKWQSLQEKQYFSNAKYRQTASDRDKDSARLPKSVKSLKDFKDYLMKQKKQNVQKDQQQIQQIKKEHNKILNKQEQNYPQCDICCQDKADAAFMPCGHGGLCFLCAFTLTKTNRNCHLCRDKVNKIYQLKLSKQNSQVKCQYTRVRAAIEFQDSVQNAIAGISGINNNQQVPVCVYYKVDLKKLDDLSGKDQQIQPYEKYSELTICDEFQSQKIVQVDQNIHLEFHNADSTAQNTQAVIESQKQTERGLINNQINLSFNQTQKIGEKIQGLIDNLEKSENKKGINTSRAKKDKDHAEKNVLHRNKGQKLNALFKDQQNNSPKFFRDHSPSSNYKINKNDLYKDFI</sequence>
<dbReference type="Gene3D" id="3.30.40.10">
    <property type="entry name" value="Zinc/RING finger domain, C3HC4 (zinc finger)"/>
    <property type="match status" value="1"/>
</dbReference>
<dbReference type="Proteomes" id="UP000039865">
    <property type="component" value="Unassembled WGS sequence"/>
</dbReference>
<dbReference type="EMBL" id="CCKQ01002713">
    <property type="protein sequence ID" value="CDW73818.1"/>
    <property type="molecule type" value="Genomic_DNA"/>
</dbReference>
<gene>
    <name evidence="6" type="primary">Contig5897.g6318</name>
    <name evidence="6" type="ORF">STYLEM_2806</name>
</gene>
<keyword evidence="1" id="KW-0479">Metal-binding</keyword>
<dbReference type="SUPFAM" id="SSF57850">
    <property type="entry name" value="RING/U-box"/>
    <property type="match status" value="1"/>
</dbReference>
<feature type="transmembrane region" description="Helical" evidence="4">
    <location>
        <begin position="202"/>
        <end position="229"/>
    </location>
</feature>
<organism evidence="6 7">
    <name type="scientific">Stylonychia lemnae</name>
    <name type="common">Ciliate</name>
    <dbReference type="NCBI Taxonomy" id="5949"/>
    <lineage>
        <taxon>Eukaryota</taxon>
        <taxon>Sar</taxon>
        <taxon>Alveolata</taxon>
        <taxon>Ciliophora</taxon>
        <taxon>Intramacronucleata</taxon>
        <taxon>Spirotrichea</taxon>
        <taxon>Stichotrichia</taxon>
        <taxon>Sporadotrichida</taxon>
        <taxon>Oxytrichidae</taxon>
        <taxon>Stylonychinae</taxon>
        <taxon>Stylonychia</taxon>
    </lineage>
</organism>
<protein>
    <submittedName>
        <fullName evidence="6">Zinc finger domain protein</fullName>
    </submittedName>
</protein>